<dbReference type="Proteomes" id="UP001149090">
    <property type="component" value="Unassembled WGS sequence"/>
</dbReference>
<evidence type="ECO:0000313" key="5">
    <source>
        <dbReference type="EMBL" id="KAJ5072674.1"/>
    </source>
</evidence>
<dbReference type="PANTHER" id="PTHR46550:SF1">
    <property type="entry name" value="F-BOX PROTEIN 3"/>
    <property type="match status" value="1"/>
</dbReference>
<name>A0A9Q0RBF9_ANAIG</name>
<feature type="transmembrane region" description="Helical" evidence="3">
    <location>
        <begin position="176"/>
        <end position="197"/>
    </location>
</feature>
<feature type="transmembrane region" description="Helical" evidence="3">
    <location>
        <begin position="308"/>
        <end position="329"/>
    </location>
</feature>
<sequence length="439" mass="50949">MDFDQLKFNKILQKQTTFEITENQKKTAEENGFNLLPNELLLEIFQYLGIRELLMLSLVNSQLSYVSDDLILWRDLIHQNVGILDFDELSTNSSEIKIAKKIGLQEIFEQEKTDSYDSIPTNKLTPKNPKKEEIYNFPKRFFLEQVKKVKKAEKQIQQNLNRQNRITKMGKFIDKYINSFVIGGSIFCMFLYPSLMITLRADESYKSTWIVPFLSLILLSIIYAIWTIFAIWTIDHRENNEDYYMFWAIFFASLITCAFLFVLALYLDGKITISLSRVLVMFHVATGIFQLFSIVGFISIAIRNRSRLLEYILLMEIFALGLIVLDISASLTEKKINGADFSWSLVLLPEFCYNFLILVGLIVFALYQKIHEGSYSTMLAILPFILILILFTLSEIFIALKLDNNFNKSWIVISLPILIPSFLLSIITGKLGWSNYKQN</sequence>
<comment type="pathway">
    <text evidence="1">Protein modification; protein ubiquitination.</text>
</comment>
<dbReference type="InterPro" id="IPR036047">
    <property type="entry name" value="F-box-like_dom_sf"/>
</dbReference>
<dbReference type="SMART" id="SM00256">
    <property type="entry name" value="FBOX"/>
    <property type="match status" value="1"/>
</dbReference>
<dbReference type="Gene3D" id="1.20.1280.50">
    <property type="match status" value="1"/>
</dbReference>
<evidence type="ECO:0000256" key="1">
    <source>
        <dbReference type="ARBA" id="ARBA00004906"/>
    </source>
</evidence>
<keyword evidence="6" id="KW-1185">Reference proteome</keyword>
<dbReference type="GO" id="GO:0005737">
    <property type="term" value="C:cytoplasm"/>
    <property type="evidence" value="ECO:0007669"/>
    <property type="project" value="TreeGrafter"/>
</dbReference>
<feature type="transmembrane region" description="Helical" evidence="3">
    <location>
        <begin position="244"/>
        <end position="267"/>
    </location>
</feature>
<organism evidence="5 6">
    <name type="scientific">Anaeramoeba ignava</name>
    <name type="common">Anaerobic marine amoeba</name>
    <dbReference type="NCBI Taxonomy" id="1746090"/>
    <lineage>
        <taxon>Eukaryota</taxon>
        <taxon>Metamonada</taxon>
        <taxon>Anaeramoebidae</taxon>
        <taxon>Anaeramoeba</taxon>
    </lineage>
</organism>
<feature type="transmembrane region" description="Helical" evidence="3">
    <location>
        <begin position="410"/>
        <end position="433"/>
    </location>
</feature>
<feature type="domain" description="F-box" evidence="4">
    <location>
        <begin position="30"/>
        <end position="76"/>
    </location>
</feature>
<evidence type="ECO:0000256" key="3">
    <source>
        <dbReference type="SAM" id="Phobius"/>
    </source>
</evidence>
<evidence type="ECO:0000256" key="2">
    <source>
        <dbReference type="ARBA" id="ARBA00022786"/>
    </source>
</evidence>
<dbReference type="AlphaFoldDB" id="A0A9Q0RBF9"/>
<keyword evidence="3" id="KW-1133">Transmembrane helix</keyword>
<keyword evidence="3" id="KW-0812">Transmembrane</keyword>
<dbReference type="EMBL" id="JAPDFW010000080">
    <property type="protein sequence ID" value="KAJ5072674.1"/>
    <property type="molecule type" value="Genomic_DNA"/>
</dbReference>
<keyword evidence="3" id="KW-0472">Membrane</keyword>
<evidence type="ECO:0000259" key="4">
    <source>
        <dbReference type="PROSITE" id="PS50181"/>
    </source>
</evidence>
<feature type="transmembrane region" description="Helical" evidence="3">
    <location>
        <begin position="209"/>
        <end position="232"/>
    </location>
</feature>
<dbReference type="PROSITE" id="PS50181">
    <property type="entry name" value="FBOX"/>
    <property type="match status" value="1"/>
</dbReference>
<proteinExistence type="predicted"/>
<dbReference type="SUPFAM" id="SSF81383">
    <property type="entry name" value="F-box domain"/>
    <property type="match status" value="1"/>
</dbReference>
<evidence type="ECO:0000313" key="6">
    <source>
        <dbReference type="Proteomes" id="UP001149090"/>
    </source>
</evidence>
<feature type="transmembrane region" description="Helical" evidence="3">
    <location>
        <begin position="279"/>
        <end position="301"/>
    </location>
</feature>
<protein>
    <submittedName>
        <fullName evidence="5">Dactylin</fullName>
    </submittedName>
</protein>
<dbReference type="OrthoDB" id="3219396at2759"/>
<keyword evidence="2" id="KW-0833">Ubl conjugation pathway</keyword>
<comment type="caution">
    <text evidence="5">The sequence shown here is derived from an EMBL/GenBank/DDBJ whole genome shotgun (WGS) entry which is preliminary data.</text>
</comment>
<gene>
    <name evidence="5" type="ORF">M0811_09371</name>
</gene>
<feature type="transmembrane region" description="Helical" evidence="3">
    <location>
        <begin position="341"/>
        <end position="367"/>
    </location>
</feature>
<dbReference type="Pfam" id="PF12937">
    <property type="entry name" value="F-box-like"/>
    <property type="match status" value="1"/>
</dbReference>
<feature type="transmembrane region" description="Helical" evidence="3">
    <location>
        <begin position="379"/>
        <end position="398"/>
    </location>
</feature>
<reference evidence="5" key="1">
    <citation type="submission" date="2022-10" db="EMBL/GenBank/DDBJ databases">
        <title>Novel sulphate-reducing endosymbionts in the free-living metamonad Anaeramoeba.</title>
        <authorList>
            <person name="Jerlstrom-Hultqvist J."/>
            <person name="Cepicka I."/>
            <person name="Gallot-Lavallee L."/>
            <person name="Salas-Leiva D."/>
            <person name="Curtis B.A."/>
            <person name="Zahonova K."/>
            <person name="Pipaliya S."/>
            <person name="Dacks J."/>
            <person name="Roger A.J."/>
        </authorList>
    </citation>
    <scope>NUCLEOTIDE SEQUENCE</scope>
    <source>
        <strain evidence="5">BMAN</strain>
    </source>
</reference>
<accession>A0A9Q0RBF9</accession>
<dbReference type="InterPro" id="IPR001810">
    <property type="entry name" value="F-box_dom"/>
</dbReference>
<dbReference type="InterPro" id="IPR052121">
    <property type="entry name" value="F-box_SCF_Substrate_Recog"/>
</dbReference>
<dbReference type="PANTHER" id="PTHR46550">
    <property type="entry name" value="F-BOX ONLY PROTEIN 3"/>
    <property type="match status" value="1"/>
</dbReference>